<organism evidence="2 3">
    <name type="scientific">Syntrophus gentianae</name>
    <dbReference type="NCBI Taxonomy" id="43775"/>
    <lineage>
        <taxon>Bacteria</taxon>
        <taxon>Pseudomonadati</taxon>
        <taxon>Thermodesulfobacteriota</taxon>
        <taxon>Syntrophia</taxon>
        <taxon>Syntrophales</taxon>
        <taxon>Syntrophaceae</taxon>
        <taxon>Syntrophus</taxon>
    </lineage>
</organism>
<dbReference type="STRING" id="43775.SAMN04489760_110107"/>
<evidence type="ECO:0000313" key="3">
    <source>
        <dbReference type="Proteomes" id="UP000198744"/>
    </source>
</evidence>
<feature type="region of interest" description="Disordered" evidence="1">
    <location>
        <begin position="1"/>
        <end position="31"/>
    </location>
</feature>
<accession>A0A1H7XGD0</accession>
<proteinExistence type="predicted"/>
<gene>
    <name evidence="2" type="ORF">SAMN04489760_110107</name>
</gene>
<dbReference type="Proteomes" id="UP000198744">
    <property type="component" value="Unassembled WGS sequence"/>
</dbReference>
<reference evidence="2 3" key="1">
    <citation type="submission" date="2016-10" db="EMBL/GenBank/DDBJ databases">
        <authorList>
            <person name="de Groot N.N."/>
        </authorList>
    </citation>
    <scope>NUCLEOTIDE SEQUENCE [LARGE SCALE GENOMIC DNA]</scope>
    <source>
        <strain evidence="2 3">DSM 8423</strain>
    </source>
</reference>
<evidence type="ECO:0000256" key="1">
    <source>
        <dbReference type="SAM" id="MobiDB-lite"/>
    </source>
</evidence>
<evidence type="ECO:0000313" key="2">
    <source>
        <dbReference type="EMBL" id="SEM32820.1"/>
    </source>
</evidence>
<dbReference type="EMBL" id="FOBS01000010">
    <property type="protein sequence ID" value="SEM32820.1"/>
    <property type="molecule type" value="Genomic_DNA"/>
</dbReference>
<protein>
    <submittedName>
        <fullName evidence="2">Uncharacterized protein</fullName>
    </submittedName>
</protein>
<name>A0A1H7XGD0_9BACT</name>
<dbReference type="AlphaFoldDB" id="A0A1H7XGD0"/>
<keyword evidence="3" id="KW-1185">Reference proteome</keyword>
<sequence>MVEEMSEDRKQEIRTSEAFGSPEMSPVDDNTDALQILKRIDAMLNRSVETNPNLPGQTCKLPSGPSFIMERLTCKLREGLIHVGCTDTEGKISGRFQQTNPSPSWT</sequence>